<evidence type="ECO:0000313" key="1">
    <source>
        <dbReference type="EMBL" id="GID11557.1"/>
    </source>
</evidence>
<comment type="caution">
    <text evidence="1">The sequence shown here is derived from an EMBL/GenBank/DDBJ whole genome shotgun (WGS) entry which is preliminary data.</text>
</comment>
<dbReference type="EMBL" id="BOMB01000012">
    <property type="protein sequence ID" value="GID11557.1"/>
    <property type="molecule type" value="Genomic_DNA"/>
</dbReference>
<organism evidence="1 2">
    <name type="scientific">Actinocatenispora rupis</name>
    <dbReference type="NCBI Taxonomy" id="519421"/>
    <lineage>
        <taxon>Bacteria</taxon>
        <taxon>Bacillati</taxon>
        <taxon>Actinomycetota</taxon>
        <taxon>Actinomycetes</taxon>
        <taxon>Micromonosporales</taxon>
        <taxon>Micromonosporaceae</taxon>
        <taxon>Actinocatenispora</taxon>
    </lineage>
</organism>
<proteinExistence type="predicted"/>
<gene>
    <name evidence="1" type="ORF">Aru02nite_24460</name>
</gene>
<accession>A0A8J3NCB0</accession>
<sequence length="89" mass="9779">MTFPGGTLDQYDEITDKMGFAPGGPGSPGGLFHWVAATDDGLRIVDVWQDRETYQRFVDEQLGPRVREAGAPAPTDVHIYEVHNYLTAG</sequence>
<reference evidence="1" key="1">
    <citation type="submission" date="2021-01" db="EMBL/GenBank/DDBJ databases">
        <title>Whole genome shotgun sequence of Actinocatenispora rupis NBRC 107355.</title>
        <authorList>
            <person name="Komaki H."/>
            <person name="Tamura T."/>
        </authorList>
    </citation>
    <scope>NUCLEOTIDE SEQUENCE</scope>
    <source>
        <strain evidence="1">NBRC 107355</strain>
    </source>
</reference>
<dbReference type="RefSeq" id="WP_203657535.1">
    <property type="nucleotide sequence ID" value="NZ_BAAAZM010000006.1"/>
</dbReference>
<protein>
    <recommendedName>
        <fullName evidence="3">Antibiotic biosynthesis monooxygenase</fullName>
    </recommendedName>
</protein>
<keyword evidence="2" id="KW-1185">Reference proteome</keyword>
<evidence type="ECO:0008006" key="3">
    <source>
        <dbReference type="Google" id="ProtNLM"/>
    </source>
</evidence>
<dbReference type="AlphaFoldDB" id="A0A8J3NCB0"/>
<name>A0A8J3NCB0_9ACTN</name>
<evidence type="ECO:0000313" key="2">
    <source>
        <dbReference type="Proteomes" id="UP000612808"/>
    </source>
</evidence>
<dbReference type="Proteomes" id="UP000612808">
    <property type="component" value="Unassembled WGS sequence"/>
</dbReference>